<evidence type="ECO:0000313" key="3">
    <source>
        <dbReference type="Ensembl" id="ENSAMXP00000049339.1"/>
    </source>
</evidence>
<reference evidence="3" key="3">
    <citation type="submission" date="2025-08" db="UniProtKB">
        <authorList>
            <consortium name="Ensembl"/>
        </authorList>
    </citation>
    <scope>IDENTIFICATION</scope>
</reference>
<dbReference type="InterPro" id="IPR000477">
    <property type="entry name" value="RT_dom"/>
</dbReference>
<name>A0A3B1K6T8_ASTMX</name>
<reference evidence="4" key="1">
    <citation type="submission" date="2013-03" db="EMBL/GenBank/DDBJ databases">
        <authorList>
            <person name="Jeffery W."/>
            <person name="Warren W."/>
            <person name="Wilson R.K."/>
        </authorList>
    </citation>
    <scope>NUCLEOTIDE SEQUENCE</scope>
    <source>
        <strain evidence="4">female</strain>
    </source>
</reference>
<keyword evidence="4" id="KW-1185">Reference proteome</keyword>
<evidence type="ECO:0000259" key="2">
    <source>
        <dbReference type="PROSITE" id="PS50878"/>
    </source>
</evidence>
<feature type="domain" description="Reverse transcriptase" evidence="2">
    <location>
        <begin position="416"/>
        <end position="679"/>
    </location>
</feature>
<dbReference type="Bgee" id="ENSAMXG00000034228">
    <property type="expression patterns" value="Expressed in camera-type eye and 14 other cell types or tissues"/>
</dbReference>
<sequence length="1176" mass="133037">MGWQSMVAATMVNHVCATKQATLKKKSAIPQESARAGLEDDSQADNMVTDSGTDMTTRSGLSIEAGGMVSGKELLTCVCGWSKVTSVRGLRIHQGKMRCLSEGVQGPHIEQYFEQNCLSQSAEVQRQVTCHSPQDINTFDTREANLSTEGVEDEGGVDRSKAKGKQMGREKGIGQRSKVKWPGTGDKMAWRSINDDLKGMLEGLKGTAESKLNRLGKVIYDYGMARFGVVQRNVKCQDVVKSRRQVEIEKLVKESRLLRKKWKKGNEAEREGIELLQEELRSKLVKLRRAEAMRKRRKKKERARIEFFRDPFRFVKSLFSKEKSGNLKVGKRELEEHFKSVYTEKERSSDLDLPADMPPLGDIEWKMDVNPPRWSEVQEVVKAAKAGSAPGPNGVPYRSYKSAPDVLKFLWKLMAIVWKKGIIPKEWHRAGGVLIPKEKDSVAIDQFRPISLLNVEGKIFFSVVARRLATYLKRNNLIDTSVQKAGIAGFSGCIEHNSMIWHQIQTARAEKKDLHVVFLDLANAFGSVPHALLWKAFNFFRVPEEISRLVKAYFEDIQFCFSVGECVTSWQRLEIGIMAGCTISLLAFTMAMEVIIRASKWVVGGERLHDGTRLPPVRAFMDDMTTLTTTVPCTRRLLGKLNDNLRLARMKVKPSKSRSVSIVKGKLIQERFMMEGEVIPSILEKPIKSLGRWYTAALNDKEQVEGLRTEMVEAINRIDKSFLPGKLKLWCLQFGLLPRLRWPLTVYDIPISEVERLERVMSKAIRTWLGVPRCLSSVAWCGRGMLELPLTSLVEEFKCAKVGREMQLLGSKDGLVKATAPVTRSGRKWNAREATQAARRALEHRDVVGQVQNGRAGLGLGDSWKAFGKATSPEKRHMVTGFIREQEEEARRAKAAGQSKQGQWMRWESVEKRRITWRELWGLDTGRIKFLLGATYDVLPTPQNLAQWVGEDPSCKLCAGSGTLKHILSACKVSLSQGHYTWRHNQVLRSLAGALDKKRLEVNNMPVVGCSRVITFVREGQHSGETAQCLKTAGKWANARDWKLLVDVGSKLQIPECILVTTLRPDVVLYSESKRIVYFIELTVPFEDEVDGAYERKRLKYTDLVAEVRERGWQAYIRPVEVGTRGFVAKSATRLLSEFGIRGRVLRTVLKELSDVAERSSQWLWFRRAEAVWGRE</sequence>
<evidence type="ECO:0000256" key="1">
    <source>
        <dbReference type="SAM" id="MobiDB-lite"/>
    </source>
</evidence>
<proteinExistence type="predicted"/>
<dbReference type="Ensembl" id="ENSAMXT00000034831.1">
    <property type="protein sequence ID" value="ENSAMXP00000049339.1"/>
    <property type="gene ID" value="ENSAMXG00000034228.1"/>
</dbReference>
<dbReference type="SUPFAM" id="SSF56672">
    <property type="entry name" value="DNA/RNA polymerases"/>
    <property type="match status" value="1"/>
</dbReference>
<protein>
    <recommendedName>
        <fullName evidence="2">Reverse transcriptase domain-containing protein</fullName>
    </recommendedName>
</protein>
<dbReference type="Pfam" id="PF00078">
    <property type="entry name" value="RVT_1"/>
    <property type="match status" value="1"/>
</dbReference>
<feature type="compositionally biased region" description="Basic and acidic residues" evidence="1">
    <location>
        <begin position="156"/>
        <end position="173"/>
    </location>
</feature>
<accession>A0A3B1K6T8</accession>
<dbReference type="GeneTree" id="ENSGT00730000113263"/>
<organism evidence="3 4">
    <name type="scientific">Astyanax mexicanus</name>
    <name type="common">Blind cave fish</name>
    <name type="synonym">Astyanax fasciatus mexicanus</name>
    <dbReference type="NCBI Taxonomy" id="7994"/>
    <lineage>
        <taxon>Eukaryota</taxon>
        <taxon>Metazoa</taxon>
        <taxon>Chordata</taxon>
        <taxon>Craniata</taxon>
        <taxon>Vertebrata</taxon>
        <taxon>Euteleostomi</taxon>
        <taxon>Actinopterygii</taxon>
        <taxon>Neopterygii</taxon>
        <taxon>Teleostei</taxon>
        <taxon>Ostariophysi</taxon>
        <taxon>Characiformes</taxon>
        <taxon>Characoidei</taxon>
        <taxon>Acestrorhamphidae</taxon>
        <taxon>Acestrorhamphinae</taxon>
        <taxon>Astyanax</taxon>
    </lineage>
</organism>
<dbReference type="AlphaFoldDB" id="A0A3B1K6T8"/>
<dbReference type="InterPro" id="IPR043502">
    <property type="entry name" value="DNA/RNA_pol_sf"/>
</dbReference>
<dbReference type="PROSITE" id="PS50878">
    <property type="entry name" value="RT_POL"/>
    <property type="match status" value="1"/>
</dbReference>
<feature type="region of interest" description="Disordered" evidence="1">
    <location>
        <begin position="27"/>
        <end position="46"/>
    </location>
</feature>
<evidence type="ECO:0000313" key="4">
    <source>
        <dbReference type="Proteomes" id="UP000018467"/>
    </source>
</evidence>
<dbReference type="STRING" id="7994.ENSAMXP00000049339"/>
<feature type="region of interest" description="Disordered" evidence="1">
    <location>
        <begin position="148"/>
        <end position="185"/>
    </location>
</feature>
<reference evidence="3" key="4">
    <citation type="submission" date="2025-09" db="UniProtKB">
        <authorList>
            <consortium name="Ensembl"/>
        </authorList>
    </citation>
    <scope>IDENTIFICATION</scope>
</reference>
<dbReference type="CDD" id="cd01650">
    <property type="entry name" value="RT_nLTR_like"/>
    <property type="match status" value="1"/>
</dbReference>
<reference evidence="4" key="2">
    <citation type="journal article" date="2014" name="Nat. Commun.">
        <title>The cavefish genome reveals candidate genes for eye loss.</title>
        <authorList>
            <person name="McGaugh S.E."/>
            <person name="Gross J.B."/>
            <person name="Aken B."/>
            <person name="Blin M."/>
            <person name="Borowsky R."/>
            <person name="Chalopin D."/>
            <person name="Hinaux H."/>
            <person name="Jeffery W.R."/>
            <person name="Keene A."/>
            <person name="Ma L."/>
            <person name="Minx P."/>
            <person name="Murphy D."/>
            <person name="O'Quin K.E."/>
            <person name="Retaux S."/>
            <person name="Rohner N."/>
            <person name="Searle S.M."/>
            <person name="Stahl B.A."/>
            <person name="Tabin C."/>
            <person name="Volff J.N."/>
            <person name="Yoshizawa M."/>
            <person name="Warren W.C."/>
        </authorList>
    </citation>
    <scope>NUCLEOTIDE SEQUENCE [LARGE SCALE GENOMIC DNA]</scope>
    <source>
        <strain evidence="4">female</strain>
    </source>
</reference>
<dbReference type="Proteomes" id="UP000018467">
    <property type="component" value="Unassembled WGS sequence"/>
</dbReference>
<dbReference type="InParanoid" id="A0A3B1K6T8"/>
<dbReference type="PANTHER" id="PTHR19446">
    <property type="entry name" value="REVERSE TRANSCRIPTASES"/>
    <property type="match status" value="1"/>
</dbReference>